<dbReference type="GO" id="GO:0009279">
    <property type="term" value="C:cell outer membrane"/>
    <property type="evidence" value="ECO:0007669"/>
    <property type="project" value="UniProtKB-SubCell"/>
</dbReference>
<evidence type="ECO:0000256" key="4">
    <source>
        <dbReference type="ARBA" id="ARBA00022452"/>
    </source>
</evidence>
<dbReference type="RefSeq" id="WP_130391278.1">
    <property type="nucleotide sequence ID" value="NZ_SGXM01000002.1"/>
</dbReference>
<accession>A0A4V2FH52</accession>
<comment type="subunit">
    <text evidence="2">Homotrimer.</text>
</comment>
<dbReference type="AlphaFoldDB" id="A0A4V2FH52"/>
<dbReference type="Pfam" id="PF13609">
    <property type="entry name" value="Porin_4"/>
    <property type="match status" value="1"/>
</dbReference>
<dbReference type="InterPro" id="IPR050298">
    <property type="entry name" value="Gram-neg_bact_OMP"/>
</dbReference>
<evidence type="ECO:0000256" key="9">
    <source>
        <dbReference type="ARBA" id="ARBA00023136"/>
    </source>
</evidence>
<dbReference type="EMBL" id="SGXM01000002">
    <property type="protein sequence ID" value="RZT39069.1"/>
    <property type="molecule type" value="Genomic_DNA"/>
</dbReference>
<gene>
    <name evidence="13" type="ORF">EV147_2263</name>
</gene>
<evidence type="ECO:0000256" key="3">
    <source>
        <dbReference type="ARBA" id="ARBA00022448"/>
    </source>
</evidence>
<keyword evidence="10" id="KW-0998">Cell outer membrane</keyword>
<comment type="subcellular location">
    <subcellularLocation>
        <location evidence="1">Cell outer membrane</location>
        <topology evidence="1">Multi-pass membrane protein</topology>
    </subcellularLocation>
</comment>
<organism evidence="13 14">
    <name type="scientific">Cupriavidus agavae</name>
    <dbReference type="NCBI Taxonomy" id="1001822"/>
    <lineage>
        <taxon>Bacteria</taxon>
        <taxon>Pseudomonadati</taxon>
        <taxon>Pseudomonadota</taxon>
        <taxon>Betaproteobacteria</taxon>
        <taxon>Burkholderiales</taxon>
        <taxon>Burkholderiaceae</taxon>
        <taxon>Cupriavidus</taxon>
    </lineage>
</organism>
<sequence>MKKTLFAAIAGALLVPAAWAQSSVTLYGVVTTSIQYVNNVQNTSNGVLAPGSGSATLMTSAGIAQSRFGLRGVEDLGGGLKAIFTLENQFNTDDGKMGNGGLLFGRQAFVGVQHRYGRLTFGRQYTSAFLTMGSFTPVAYAPEFEPVVGIAGPNFRENNMVQYQGTFGPVTTMAHWSFGERTGTFAAGSAYGVGVAYNSGPLGLAAAYDEVKTLNTAQAAGTSGSNDYGRDMRAMAGASYRVGPVKLVAGYRWGNSVAPATGTPTLLPHRDDMYWLGVNWDATAALRLSLAWYYDDIKAARIAGVTTNPKNPQQFLALADYNLSKRTDVFFAVNYARNASLNWDNIAYLPNGQSVGYLPATSQVYYKTPDAKGQLGISLGMRHIF</sequence>
<dbReference type="PANTHER" id="PTHR34501">
    <property type="entry name" value="PROTEIN YDDL-RELATED"/>
    <property type="match status" value="1"/>
</dbReference>
<keyword evidence="9" id="KW-0472">Membrane</keyword>
<evidence type="ECO:0000259" key="12">
    <source>
        <dbReference type="Pfam" id="PF13609"/>
    </source>
</evidence>
<comment type="caution">
    <text evidence="13">The sequence shown here is derived from an EMBL/GenBank/DDBJ whole genome shotgun (WGS) entry which is preliminary data.</text>
</comment>
<dbReference type="SUPFAM" id="SSF56935">
    <property type="entry name" value="Porins"/>
    <property type="match status" value="1"/>
</dbReference>
<protein>
    <submittedName>
        <fullName evidence="13">Putative porin</fullName>
    </submittedName>
</protein>
<evidence type="ECO:0000313" key="13">
    <source>
        <dbReference type="EMBL" id="RZT39069.1"/>
    </source>
</evidence>
<dbReference type="GO" id="GO:0006811">
    <property type="term" value="P:monoatomic ion transport"/>
    <property type="evidence" value="ECO:0007669"/>
    <property type="project" value="UniProtKB-KW"/>
</dbReference>
<evidence type="ECO:0000256" key="1">
    <source>
        <dbReference type="ARBA" id="ARBA00004571"/>
    </source>
</evidence>
<keyword evidence="14" id="KW-1185">Reference proteome</keyword>
<feature type="chain" id="PRO_5020672961" evidence="11">
    <location>
        <begin position="21"/>
        <end position="385"/>
    </location>
</feature>
<evidence type="ECO:0000256" key="6">
    <source>
        <dbReference type="ARBA" id="ARBA00022729"/>
    </source>
</evidence>
<feature type="domain" description="Porin" evidence="12">
    <location>
        <begin position="8"/>
        <end position="338"/>
    </location>
</feature>
<dbReference type="PANTHER" id="PTHR34501:SF9">
    <property type="entry name" value="MAJOR OUTER MEMBRANE PROTEIN P.IA"/>
    <property type="match status" value="1"/>
</dbReference>
<keyword evidence="6 11" id="KW-0732">Signal</keyword>
<dbReference type="OrthoDB" id="8951346at2"/>
<evidence type="ECO:0000256" key="8">
    <source>
        <dbReference type="ARBA" id="ARBA00023114"/>
    </source>
</evidence>
<dbReference type="Proteomes" id="UP000291078">
    <property type="component" value="Unassembled WGS sequence"/>
</dbReference>
<dbReference type="GO" id="GO:0046930">
    <property type="term" value="C:pore complex"/>
    <property type="evidence" value="ECO:0007669"/>
    <property type="project" value="UniProtKB-KW"/>
</dbReference>
<name>A0A4V2FH52_9BURK</name>
<evidence type="ECO:0000313" key="14">
    <source>
        <dbReference type="Proteomes" id="UP000291078"/>
    </source>
</evidence>
<keyword evidence="7" id="KW-0406">Ion transport</keyword>
<keyword evidence="8" id="KW-0626">Porin</keyword>
<feature type="signal peptide" evidence="11">
    <location>
        <begin position="1"/>
        <end position="20"/>
    </location>
</feature>
<keyword evidence="4" id="KW-1134">Transmembrane beta strand</keyword>
<dbReference type="InterPro" id="IPR033900">
    <property type="entry name" value="Gram_neg_porin_domain"/>
</dbReference>
<dbReference type="GO" id="GO:0015288">
    <property type="term" value="F:porin activity"/>
    <property type="evidence" value="ECO:0007669"/>
    <property type="project" value="UniProtKB-KW"/>
</dbReference>
<evidence type="ECO:0000256" key="5">
    <source>
        <dbReference type="ARBA" id="ARBA00022692"/>
    </source>
</evidence>
<proteinExistence type="predicted"/>
<dbReference type="Gene3D" id="2.40.160.10">
    <property type="entry name" value="Porin"/>
    <property type="match status" value="1"/>
</dbReference>
<keyword evidence="5" id="KW-0812">Transmembrane</keyword>
<dbReference type="InterPro" id="IPR023614">
    <property type="entry name" value="Porin_dom_sf"/>
</dbReference>
<dbReference type="CDD" id="cd00342">
    <property type="entry name" value="gram_neg_porins"/>
    <property type="match status" value="1"/>
</dbReference>
<evidence type="ECO:0000256" key="7">
    <source>
        <dbReference type="ARBA" id="ARBA00023065"/>
    </source>
</evidence>
<evidence type="ECO:0000256" key="11">
    <source>
        <dbReference type="SAM" id="SignalP"/>
    </source>
</evidence>
<evidence type="ECO:0000256" key="2">
    <source>
        <dbReference type="ARBA" id="ARBA00011233"/>
    </source>
</evidence>
<reference evidence="13 14" key="1">
    <citation type="journal article" date="2015" name="Stand. Genomic Sci.">
        <title>Genomic Encyclopedia of Bacterial and Archaeal Type Strains, Phase III: the genomes of soil and plant-associated and newly described type strains.</title>
        <authorList>
            <person name="Whitman W.B."/>
            <person name="Woyke T."/>
            <person name="Klenk H.P."/>
            <person name="Zhou Y."/>
            <person name="Lilburn T.G."/>
            <person name="Beck B.J."/>
            <person name="De Vos P."/>
            <person name="Vandamme P."/>
            <person name="Eisen J.A."/>
            <person name="Garrity G."/>
            <person name="Hugenholtz P."/>
            <person name="Kyrpides N.C."/>
        </authorList>
    </citation>
    <scope>NUCLEOTIDE SEQUENCE [LARGE SCALE GENOMIC DNA]</scope>
    <source>
        <strain evidence="13 14">ASC-9842</strain>
    </source>
</reference>
<evidence type="ECO:0000256" key="10">
    <source>
        <dbReference type="ARBA" id="ARBA00023237"/>
    </source>
</evidence>
<keyword evidence="3" id="KW-0813">Transport</keyword>